<reference evidence="2 3" key="1">
    <citation type="submission" date="2023-03" db="EMBL/GenBank/DDBJ databases">
        <title>Draft genome sequence of Thalassotalea insulae KCTC 62186T.</title>
        <authorList>
            <person name="Sawabe T."/>
        </authorList>
    </citation>
    <scope>NUCLEOTIDE SEQUENCE [LARGE SCALE GENOMIC DNA]</scope>
    <source>
        <strain evidence="2 3">KCTC 62186</strain>
    </source>
</reference>
<keyword evidence="1" id="KW-1133">Transmembrane helix</keyword>
<feature type="transmembrane region" description="Helical" evidence="1">
    <location>
        <begin position="74"/>
        <end position="93"/>
    </location>
</feature>
<protein>
    <recommendedName>
        <fullName evidence="4">DUF4345 domain-containing protein</fullName>
    </recommendedName>
</protein>
<evidence type="ECO:0000313" key="3">
    <source>
        <dbReference type="Proteomes" id="UP001157186"/>
    </source>
</evidence>
<accession>A0ABQ6GT12</accession>
<keyword evidence="1" id="KW-0472">Membrane</keyword>
<comment type="caution">
    <text evidence="2">The sequence shown here is derived from an EMBL/GenBank/DDBJ whole genome shotgun (WGS) entry which is preliminary data.</text>
</comment>
<evidence type="ECO:0000313" key="2">
    <source>
        <dbReference type="EMBL" id="GLX79088.1"/>
    </source>
</evidence>
<keyword evidence="3" id="KW-1185">Reference proteome</keyword>
<gene>
    <name evidence="2" type="ORF">tinsulaeT_24280</name>
</gene>
<sequence length="133" mass="15101">MNSRLVMLVALLLAISSLMNATLMIIDPETWYWMVPGVPDRGPFNQHFLRDIGFIYLLIGIAFLYGAFYPNNRFTIWLVPTIWLVTHATFHLWEIAVGICGPEFFLQDFPGVTLPAVLATWLVYVSKPGKINA</sequence>
<feature type="transmembrane region" description="Helical" evidence="1">
    <location>
        <begin position="48"/>
        <end position="67"/>
    </location>
</feature>
<proteinExistence type="predicted"/>
<dbReference type="Proteomes" id="UP001157186">
    <property type="component" value="Unassembled WGS sequence"/>
</dbReference>
<keyword evidence="1" id="KW-0812">Transmembrane</keyword>
<evidence type="ECO:0008006" key="4">
    <source>
        <dbReference type="Google" id="ProtNLM"/>
    </source>
</evidence>
<name>A0ABQ6GT12_9GAMM</name>
<evidence type="ECO:0000256" key="1">
    <source>
        <dbReference type="SAM" id="Phobius"/>
    </source>
</evidence>
<feature type="transmembrane region" description="Helical" evidence="1">
    <location>
        <begin position="105"/>
        <end position="125"/>
    </location>
</feature>
<dbReference type="RefSeq" id="WP_284244982.1">
    <property type="nucleotide sequence ID" value="NZ_BSST01000001.1"/>
</dbReference>
<organism evidence="2 3">
    <name type="scientific">Thalassotalea insulae</name>
    <dbReference type="NCBI Taxonomy" id="2056778"/>
    <lineage>
        <taxon>Bacteria</taxon>
        <taxon>Pseudomonadati</taxon>
        <taxon>Pseudomonadota</taxon>
        <taxon>Gammaproteobacteria</taxon>
        <taxon>Alteromonadales</taxon>
        <taxon>Colwelliaceae</taxon>
        <taxon>Thalassotalea</taxon>
    </lineage>
</organism>
<dbReference type="EMBL" id="BSST01000001">
    <property type="protein sequence ID" value="GLX79088.1"/>
    <property type="molecule type" value="Genomic_DNA"/>
</dbReference>